<evidence type="ECO:0000313" key="2">
    <source>
        <dbReference type="EMBL" id="MDZ5458574.1"/>
    </source>
</evidence>
<comment type="caution">
    <text evidence="2">The sequence shown here is derived from an EMBL/GenBank/DDBJ whole genome shotgun (WGS) entry which is preliminary data.</text>
</comment>
<proteinExistence type="predicted"/>
<dbReference type="EMBL" id="JAXOJX010000031">
    <property type="protein sequence ID" value="MDZ5458574.1"/>
    <property type="molecule type" value="Genomic_DNA"/>
</dbReference>
<dbReference type="Gene3D" id="3.10.450.50">
    <property type="match status" value="1"/>
</dbReference>
<organism evidence="2 3">
    <name type="scientific">Azohydromonas lata</name>
    <dbReference type="NCBI Taxonomy" id="45677"/>
    <lineage>
        <taxon>Bacteria</taxon>
        <taxon>Pseudomonadati</taxon>
        <taxon>Pseudomonadota</taxon>
        <taxon>Betaproteobacteria</taxon>
        <taxon>Burkholderiales</taxon>
        <taxon>Sphaerotilaceae</taxon>
        <taxon>Azohydromonas</taxon>
    </lineage>
</organism>
<evidence type="ECO:0000259" key="1">
    <source>
        <dbReference type="Pfam" id="PF13577"/>
    </source>
</evidence>
<dbReference type="Pfam" id="PF13577">
    <property type="entry name" value="SnoaL_4"/>
    <property type="match status" value="1"/>
</dbReference>
<accession>A0ABU5IIG2</accession>
<dbReference type="SUPFAM" id="SSF54427">
    <property type="entry name" value="NTF2-like"/>
    <property type="match status" value="1"/>
</dbReference>
<dbReference type="Proteomes" id="UP001293718">
    <property type="component" value="Unassembled WGS sequence"/>
</dbReference>
<sequence>MSEVPATAAAGNAGSLPALPSLSPLERLLAEQACRDLVARAVQCTDSHRHEDFAACFAADAVLTRPGGEPLTGREAILASYRTRPADRITRHLVTSTVVTLESATRARGLSCVLLWSGEAADAQGPSGRPARRQVMGEFDDVFIFTAEGWRIARRDARFLLYAP</sequence>
<protein>
    <submittedName>
        <fullName evidence="2">Nuclear transport factor 2 family protein</fullName>
    </submittedName>
</protein>
<feature type="domain" description="SnoaL-like" evidence="1">
    <location>
        <begin position="26"/>
        <end position="156"/>
    </location>
</feature>
<keyword evidence="3" id="KW-1185">Reference proteome</keyword>
<dbReference type="InterPro" id="IPR037401">
    <property type="entry name" value="SnoaL-like"/>
</dbReference>
<dbReference type="RefSeq" id="WP_322466620.1">
    <property type="nucleotide sequence ID" value="NZ_JAXOJX010000031.1"/>
</dbReference>
<name>A0ABU5IIG2_9BURK</name>
<dbReference type="InterPro" id="IPR032710">
    <property type="entry name" value="NTF2-like_dom_sf"/>
</dbReference>
<reference evidence="2 3" key="1">
    <citation type="submission" date="2023-11" db="EMBL/GenBank/DDBJ databases">
        <title>Draft genome of Azohydromonas lata strain H1 (DSM1123), a polyhydroxyalkanoate producer.</title>
        <authorList>
            <person name="Traversa D."/>
            <person name="D'Addabbo P."/>
            <person name="Pazzani C."/>
            <person name="Manzari C."/>
            <person name="Chiara M."/>
            <person name="Scrascia M."/>
        </authorList>
    </citation>
    <scope>NUCLEOTIDE SEQUENCE [LARGE SCALE GENOMIC DNA]</scope>
    <source>
        <strain evidence="2 3">H1</strain>
    </source>
</reference>
<evidence type="ECO:0000313" key="3">
    <source>
        <dbReference type="Proteomes" id="UP001293718"/>
    </source>
</evidence>
<gene>
    <name evidence="2" type="ORF">SM757_18500</name>
</gene>